<reference evidence="5 6" key="1">
    <citation type="submission" date="2010-05" db="EMBL/GenBank/DDBJ databases">
        <authorList>
            <person name="Qin X."/>
            <person name="Bachman B."/>
            <person name="Battles P."/>
            <person name="Bell A."/>
            <person name="Bess C."/>
            <person name="Bickham C."/>
            <person name="Chaboub L."/>
            <person name="Chen D."/>
            <person name="Coyle M."/>
            <person name="Deiros D.R."/>
            <person name="Dinh H."/>
            <person name="Forbes L."/>
            <person name="Fowler G."/>
            <person name="Francisco L."/>
            <person name="Fu Q."/>
            <person name="Gubbala S."/>
            <person name="Hale W."/>
            <person name="Han Y."/>
            <person name="Hemphill L."/>
            <person name="Highlander S.K."/>
            <person name="Hirani K."/>
            <person name="Hogues M."/>
            <person name="Jackson L."/>
            <person name="Jakkamsetti A."/>
            <person name="Javaid M."/>
            <person name="Jiang H."/>
            <person name="Korchina V."/>
            <person name="Kovar C."/>
            <person name="Lara F."/>
            <person name="Lee S."/>
            <person name="Mata R."/>
            <person name="Mathew T."/>
            <person name="Moen C."/>
            <person name="Morales K."/>
            <person name="Munidasa M."/>
            <person name="Nazareth L."/>
            <person name="Ngo R."/>
            <person name="Nguyen L."/>
            <person name="Okwuonu G."/>
            <person name="Ongeri F."/>
            <person name="Patil S."/>
            <person name="Petrosino J."/>
            <person name="Pham C."/>
            <person name="Pham P."/>
            <person name="Pu L.-L."/>
            <person name="Puazo M."/>
            <person name="Raj R."/>
            <person name="Reid J."/>
            <person name="Rouhana J."/>
            <person name="Saada N."/>
            <person name="Shang Y."/>
            <person name="Simmons D."/>
            <person name="Thornton R."/>
            <person name="Warren J."/>
            <person name="Weissenberger G."/>
            <person name="Zhang J."/>
            <person name="Zhang L."/>
            <person name="Zhou C."/>
            <person name="Zhu D."/>
            <person name="Muzny D."/>
            <person name="Worley K."/>
            <person name="Gibbs R."/>
        </authorList>
    </citation>
    <scope>NUCLEOTIDE SEQUENCE [LARGE SCALE GENOMIC DNA]</scope>
    <source>
        <strain evidence="5 6">NAP08</strain>
    </source>
</reference>
<dbReference type="EMBL" id="ADNX01000042">
    <property type="protein sequence ID" value="EFH07134.1"/>
    <property type="molecule type" value="Genomic_DNA"/>
</dbReference>
<dbReference type="InterPro" id="IPR007757">
    <property type="entry name" value="MT-A70-like"/>
</dbReference>
<accession>D5Q4K1</accession>
<dbReference type="InterPro" id="IPR029063">
    <property type="entry name" value="SAM-dependent_MTases_sf"/>
</dbReference>
<dbReference type="AlphaFoldDB" id="D5Q4K1"/>
<keyword evidence="2" id="KW-0808">Transferase</keyword>
<dbReference type="GO" id="GO:0032259">
    <property type="term" value="P:methylation"/>
    <property type="evidence" value="ECO:0007669"/>
    <property type="project" value="UniProtKB-KW"/>
</dbReference>
<evidence type="ECO:0000256" key="4">
    <source>
        <dbReference type="PROSITE-ProRule" id="PRU00489"/>
    </source>
</evidence>
<keyword evidence="1" id="KW-0489">Methyltransferase</keyword>
<protein>
    <submittedName>
        <fullName evidence="5">MT-A70</fullName>
    </submittedName>
</protein>
<evidence type="ECO:0000256" key="1">
    <source>
        <dbReference type="ARBA" id="ARBA00022603"/>
    </source>
</evidence>
<comment type="similarity">
    <text evidence="4">Belongs to the MT-A70-like family.</text>
</comment>
<evidence type="ECO:0000256" key="3">
    <source>
        <dbReference type="ARBA" id="ARBA00022691"/>
    </source>
</evidence>
<gene>
    <name evidence="5" type="ORF">HMPREF0220_1813</name>
</gene>
<dbReference type="Pfam" id="PF05063">
    <property type="entry name" value="MT-A70"/>
    <property type="match status" value="1"/>
</dbReference>
<keyword evidence="3" id="KW-0949">S-adenosyl-L-methionine</keyword>
<dbReference type="SUPFAM" id="SSF53335">
    <property type="entry name" value="S-adenosyl-L-methionine-dependent methyltransferases"/>
    <property type="match status" value="1"/>
</dbReference>
<sequence>MQMKKYPVIYADPPWQYRVYSKKGLGRSAESHYPTMGIDEIRALPVAELAEKDCALFLWVTIPCLLEGLSVLQAWGFQYKTIAFVWIKQNKKADSLFWGMGYWTRSNAEFCILATRGSPKRQSAGVHQVIVSHIEEHSKKPQEARERIVQLMGDVPRIELFARQKTPGWDVWGNEVESDIDMESRKDE</sequence>
<dbReference type="GO" id="GO:0008168">
    <property type="term" value="F:methyltransferase activity"/>
    <property type="evidence" value="ECO:0007669"/>
    <property type="project" value="UniProtKB-KW"/>
</dbReference>
<comment type="caution">
    <text evidence="5">The sequence shown here is derived from an EMBL/GenBank/DDBJ whole genome shotgun (WGS) entry which is preliminary data.</text>
</comment>
<dbReference type="HOGENOM" id="CLU_018702_2_1_9"/>
<dbReference type="PANTHER" id="PTHR12829:SF7">
    <property type="entry name" value="N6-ADENOSINE-METHYLTRANSFERASE CATALYTIC SUBUNIT"/>
    <property type="match status" value="1"/>
</dbReference>
<organism evidence="5 6">
    <name type="scientific">Clostridioides difficile NAP08</name>
    <dbReference type="NCBI Taxonomy" id="525259"/>
    <lineage>
        <taxon>Bacteria</taxon>
        <taxon>Bacillati</taxon>
        <taxon>Bacillota</taxon>
        <taxon>Clostridia</taxon>
        <taxon>Peptostreptococcales</taxon>
        <taxon>Peptostreptococcaceae</taxon>
        <taxon>Clostridioides</taxon>
    </lineage>
</organism>
<evidence type="ECO:0000256" key="2">
    <source>
        <dbReference type="ARBA" id="ARBA00022679"/>
    </source>
</evidence>
<evidence type="ECO:0000313" key="6">
    <source>
        <dbReference type="Proteomes" id="UP000003227"/>
    </source>
</evidence>
<dbReference type="PROSITE" id="PS51143">
    <property type="entry name" value="MT_A70"/>
    <property type="match status" value="1"/>
</dbReference>
<proteinExistence type="inferred from homology"/>
<name>D5Q4K1_CLODI</name>
<evidence type="ECO:0000313" key="5">
    <source>
        <dbReference type="EMBL" id="EFH07134.1"/>
    </source>
</evidence>
<dbReference type="Proteomes" id="UP000003227">
    <property type="component" value="Unassembled WGS sequence"/>
</dbReference>
<dbReference type="PANTHER" id="PTHR12829">
    <property type="entry name" value="N6-ADENOSINE-METHYLTRANSFERASE"/>
    <property type="match status" value="1"/>
</dbReference>